<evidence type="ECO:0000313" key="3">
    <source>
        <dbReference type="Proteomes" id="UP001568894"/>
    </source>
</evidence>
<dbReference type="RefSeq" id="WP_371568027.1">
    <property type="nucleotide sequence ID" value="NZ_JASMRN010000002.1"/>
</dbReference>
<feature type="signal peptide" evidence="1">
    <location>
        <begin position="1"/>
        <end position="22"/>
    </location>
</feature>
<dbReference type="Proteomes" id="UP001568894">
    <property type="component" value="Unassembled WGS sequence"/>
</dbReference>
<keyword evidence="3" id="KW-1185">Reference proteome</keyword>
<sequence>MKKIFISILSITAILTSTVSCSDNLEEINKNPNSPAVNSIPAYAFFNDATVALMDDTRGNFASGRMALPWVQYSAQRNYTEEDRFQFREGTNQNLFTDLYLAASDFKTVIDLNTNTATKDRNSAYGNNNNQIAAARVMLAYTFLQIVDAYGDAPYYSYGNDDPDFQALQLADGFEKPKFATQVKIYTDLMKELKEAAAMIVTSESKVFTNGDQLFGTPAKLKKFANSLRLRIANRVKGVVPGAEAHITDAISGGVMTSNTDNVGLTYEANDVNPSPFYDDFYIGNRTDFAISNTLVDLLKGNLGTFGVVDPRLQKYAAPKSASKTAVKDATYIETDDLSQYVGMPYGITSAQAAGQRGGTSFWSSNVLKQDYTEILMEYSEVEFLLSENNAWNITNYKKGVRASMERWGVTTAKIDAYTATLTVANAENVLTQKYIALFMQPYESFAEYRRTGYPNTLLKPGGTYTFNTPVNGVTTYTFIALNDLKAIPARFTYPVNLAQINGENVTAAAASIGGDKLDTKLIWAKK</sequence>
<dbReference type="Pfam" id="PF12771">
    <property type="entry name" value="SusD-like_2"/>
    <property type="match status" value="1"/>
</dbReference>
<dbReference type="InterPro" id="IPR011990">
    <property type="entry name" value="TPR-like_helical_dom_sf"/>
</dbReference>
<gene>
    <name evidence="2" type="ORF">QO192_03510</name>
</gene>
<dbReference type="Gene3D" id="1.25.40.390">
    <property type="match status" value="1"/>
</dbReference>
<dbReference type="PROSITE" id="PS51257">
    <property type="entry name" value="PROKAR_LIPOPROTEIN"/>
    <property type="match status" value="1"/>
</dbReference>
<reference evidence="2 3" key="1">
    <citation type="submission" date="2023-05" db="EMBL/GenBank/DDBJ databases">
        <title>Adaptations of aquatic viruses from atmosphere-close ecosystems of the Central Arctic Ocean.</title>
        <authorList>
            <person name="Rahlff J."/>
            <person name="Holmfeldt K."/>
        </authorList>
    </citation>
    <scope>NUCLEOTIDE SEQUENCE [LARGE SCALE GENOMIC DNA]</scope>
    <source>
        <strain evidence="2 3">Arc14</strain>
    </source>
</reference>
<dbReference type="SUPFAM" id="SSF48452">
    <property type="entry name" value="TPR-like"/>
    <property type="match status" value="1"/>
</dbReference>
<evidence type="ECO:0000313" key="2">
    <source>
        <dbReference type="EMBL" id="MEZ7514346.1"/>
    </source>
</evidence>
<dbReference type="EMBL" id="JASMRN010000002">
    <property type="protein sequence ID" value="MEZ7514346.1"/>
    <property type="molecule type" value="Genomic_DNA"/>
</dbReference>
<feature type="chain" id="PRO_5047537636" evidence="1">
    <location>
        <begin position="23"/>
        <end position="527"/>
    </location>
</feature>
<comment type="caution">
    <text evidence="2">The sequence shown here is derived from an EMBL/GenBank/DDBJ whole genome shotgun (WGS) entry which is preliminary data.</text>
</comment>
<evidence type="ECO:0000256" key="1">
    <source>
        <dbReference type="SAM" id="SignalP"/>
    </source>
</evidence>
<name>A0ABV4K9Q5_9FLAO</name>
<dbReference type="InterPro" id="IPR041662">
    <property type="entry name" value="SusD-like_2"/>
</dbReference>
<proteinExistence type="predicted"/>
<accession>A0ABV4K9Q5</accession>
<protein>
    <submittedName>
        <fullName evidence="2">SusD/RagB family nutrient-binding outer membrane lipoprotein</fullName>
    </submittedName>
</protein>
<organism evidence="2 3">
    <name type="scientific">Flavobacterium frigidarium</name>
    <dbReference type="NCBI Taxonomy" id="99286"/>
    <lineage>
        <taxon>Bacteria</taxon>
        <taxon>Pseudomonadati</taxon>
        <taxon>Bacteroidota</taxon>
        <taxon>Flavobacteriia</taxon>
        <taxon>Flavobacteriales</taxon>
        <taxon>Flavobacteriaceae</taxon>
        <taxon>Flavobacterium</taxon>
    </lineage>
</organism>
<keyword evidence="1" id="KW-0732">Signal</keyword>
<keyword evidence="2" id="KW-0449">Lipoprotein</keyword>